<dbReference type="EMBL" id="NVOR01000030">
    <property type="protein sequence ID" value="PED82655.1"/>
    <property type="molecule type" value="Genomic_DNA"/>
</dbReference>
<evidence type="ECO:0000313" key="2">
    <source>
        <dbReference type="Proteomes" id="UP000221020"/>
    </source>
</evidence>
<reference evidence="1 2" key="1">
    <citation type="submission" date="2017-09" db="EMBL/GenBank/DDBJ databases">
        <title>Large-scale bioinformatics analysis of Bacillus genomes uncovers conserved roles of natural products in bacterial physiology.</title>
        <authorList>
            <consortium name="Agbiome Team Llc"/>
            <person name="Bleich R.M."/>
            <person name="Grubbs K.J."/>
            <person name="Santa Maria K.C."/>
            <person name="Allen S.E."/>
            <person name="Farag S."/>
            <person name="Shank E.A."/>
            <person name="Bowers A."/>
        </authorList>
    </citation>
    <scope>NUCLEOTIDE SEQUENCE [LARGE SCALE GENOMIC DNA]</scope>
    <source>
        <strain evidence="1 2">AFS092012</strain>
    </source>
</reference>
<gene>
    <name evidence="1" type="ORF">CON65_10545</name>
</gene>
<comment type="caution">
    <text evidence="1">The sequence shown here is derived from an EMBL/GenBank/DDBJ whole genome shotgun (WGS) entry which is preliminary data.</text>
</comment>
<sequence>MKLYFKDIELGEITEVHTDTPWMYGTIHLNKNSKPFQEYFRGMIDEEHEFDFESTDPEFSDERNWSVFDENEGTYLGIALPAIHIEDTAIAWRWR</sequence>
<dbReference type="Proteomes" id="UP000221020">
    <property type="component" value="Unassembled WGS sequence"/>
</dbReference>
<accession>A0AA91VEH2</accession>
<dbReference type="AlphaFoldDB" id="A0AA91VEH2"/>
<evidence type="ECO:0000313" key="1">
    <source>
        <dbReference type="EMBL" id="PED82655.1"/>
    </source>
</evidence>
<proteinExistence type="predicted"/>
<evidence type="ECO:0008006" key="3">
    <source>
        <dbReference type="Google" id="ProtNLM"/>
    </source>
</evidence>
<organism evidence="1 2">
    <name type="scientific">Bacillus pseudomycoides</name>
    <dbReference type="NCBI Taxonomy" id="64104"/>
    <lineage>
        <taxon>Bacteria</taxon>
        <taxon>Bacillati</taxon>
        <taxon>Bacillota</taxon>
        <taxon>Bacilli</taxon>
        <taxon>Bacillales</taxon>
        <taxon>Bacillaceae</taxon>
        <taxon>Bacillus</taxon>
        <taxon>Bacillus cereus group</taxon>
    </lineage>
</organism>
<name>A0AA91VEH2_9BACI</name>
<dbReference type="RefSeq" id="WP_097899691.1">
    <property type="nucleotide sequence ID" value="NZ_NVOR01000030.1"/>
</dbReference>
<protein>
    <recommendedName>
        <fullName evidence="3">Group-specific protein</fullName>
    </recommendedName>
</protein>